<evidence type="ECO:0000313" key="2">
    <source>
        <dbReference type="EMBL" id="PWA10939.1"/>
    </source>
</evidence>
<proteinExistence type="predicted"/>
<keyword evidence="3" id="KW-1185">Reference proteome</keyword>
<dbReference type="RefSeq" id="WP_116760704.1">
    <property type="nucleotide sequence ID" value="NZ_QCZH01000002.1"/>
</dbReference>
<name>A0A2U1K180_9FLAO</name>
<reference evidence="2 3" key="1">
    <citation type="submission" date="2018-04" db="EMBL/GenBank/DDBJ databases">
        <title>Flavobacterium sp. nov., isolated from glacier ice.</title>
        <authorList>
            <person name="Liu Q."/>
            <person name="Xin Y.-H."/>
        </authorList>
    </citation>
    <scope>NUCLEOTIDE SEQUENCE [LARGE SCALE GENOMIC DNA]</scope>
    <source>
        <strain evidence="2 3">LB2P30</strain>
    </source>
</reference>
<dbReference type="Gene3D" id="3.40.50.300">
    <property type="entry name" value="P-loop containing nucleotide triphosphate hydrolases"/>
    <property type="match status" value="1"/>
</dbReference>
<dbReference type="AlphaFoldDB" id="A0A2U1K180"/>
<evidence type="ECO:0000259" key="1">
    <source>
        <dbReference type="Pfam" id="PF19995"/>
    </source>
</evidence>
<dbReference type="InterPro" id="IPR045475">
    <property type="entry name" value="iSTAND"/>
</dbReference>
<sequence length="208" mass="23896">MALKRAVSVDEISKKKFIELELPTEFKKLLGKPERSGIWIIWGESFNGKTGFSLQLAKALTQSGKVFYNTLEEGARKSMQNAVIRQNMQEVKNRFLIGNREGIDDLKERLRKKKSPDIIFIDSLQYTGLTKKEYKILKEEFHTKLFIFISHADGKNPEGSLAKFVKYDADVKIRVEGYKAMCLSRLGGDKEPYTIWEQGAAHFDIKIK</sequence>
<feature type="domain" description="Inactive STAND" evidence="1">
    <location>
        <begin position="25"/>
        <end position="143"/>
    </location>
</feature>
<organism evidence="2 3">
    <name type="scientific">Flavobacterium laiguense</name>
    <dbReference type="NCBI Taxonomy" id="2169409"/>
    <lineage>
        <taxon>Bacteria</taxon>
        <taxon>Pseudomonadati</taxon>
        <taxon>Bacteroidota</taxon>
        <taxon>Flavobacteriia</taxon>
        <taxon>Flavobacteriales</taxon>
        <taxon>Flavobacteriaceae</taxon>
        <taxon>Flavobacterium</taxon>
    </lineage>
</organism>
<dbReference type="SUPFAM" id="SSF52540">
    <property type="entry name" value="P-loop containing nucleoside triphosphate hydrolases"/>
    <property type="match status" value="1"/>
</dbReference>
<accession>A0A2U1K180</accession>
<protein>
    <recommendedName>
        <fullName evidence="1">Inactive STAND domain-containing protein</fullName>
    </recommendedName>
</protein>
<dbReference type="Proteomes" id="UP000245618">
    <property type="component" value="Unassembled WGS sequence"/>
</dbReference>
<evidence type="ECO:0000313" key="3">
    <source>
        <dbReference type="Proteomes" id="UP000245618"/>
    </source>
</evidence>
<comment type="caution">
    <text evidence="2">The sequence shown here is derived from an EMBL/GenBank/DDBJ whole genome shotgun (WGS) entry which is preliminary data.</text>
</comment>
<dbReference type="OrthoDB" id="796468at2"/>
<gene>
    <name evidence="2" type="ORF">DB891_03670</name>
</gene>
<dbReference type="EMBL" id="QCZH01000002">
    <property type="protein sequence ID" value="PWA10939.1"/>
    <property type="molecule type" value="Genomic_DNA"/>
</dbReference>
<dbReference type="InterPro" id="IPR027417">
    <property type="entry name" value="P-loop_NTPase"/>
</dbReference>
<dbReference type="Pfam" id="PF19995">
    <property type="entry name" value="iSTAND"/>
    <property type="match status" value="1"/>
</dbReference>